<gene>
    <name evidence="9" type="ORF">Rsub_09728</name>
</gene>
<organism evidence="9 10">
    <name type="scientific">Raphidocelis subcapitata</name>
    <dbReference type="NCBI Taxonomy" id="307507"/>
    <lineage>
        <taxon>Eukaryota</taxon>
        <taxon>Viridiplantae</taxon>
        <taxon>Chlorophyta</taxon>
        <taxon>core chlorophytes</taxon>
        <taxon>Chlorophyceae</taxon>
        <taxon>CS clade</taxon>
        <taxon>Sphaeropleales</taxon>
        <taxon>Selenastraceae</taxon>
        <taxon>Raphidocelis</taxon>
    </lineage>
</organism>
<evidence type="ECO:0000256" key="1">
    <source>
        <dbReference type="ARBA" id="ARBA00004141"/>
    </source>
</evidence>
<evidence type="ECO:0000256" key="4">
    <source>
        <dbReference type="ARBA" id="ARBA00022989"/>
    </source>
</evidence>
<feature type="transmembrane region" description="Helical" evidence="7">
    <location>
        <begin position="358"/>
        <end position="377"/>
    </location>
</feature>
<comment type="caution">
    <text evidence="9">The sequence shown here is derived from an EMBL/GenBank/DDBJ whole genome shotgun (WGS) entry which is preliminary data.</text>
</comment>
<keyword evidence="2" id="KW-0813">Transport</keyword>
<feature type="transmembrane region" description="Helical" evidence="7">
    <location>
        <begin position="68"/>
        <end position="85"/>
    </location>
</feature>
<dbReference type="GO" id="GO:0016020">
    <property type="term" value="C:membrane"/>
    <property type="evidence" value="ECO:0007669"/>
    <property type="project" value="UniProtKB-SubCell"/>
</dbReference>
<evidence type="ECO:0000256" key="7">
    <source>
        <dbReference type="SAM" id="Phobius"/>
    </source>
</evidence>
<dbReference type="PROSITE" id="PS50850">
    <property type="entry name" value="MFS"/>
    <property type="match status" value="1"/>
</dbReference>
<dbReference type="Gene3D" id="1.20.1250.20">
    <property type="entry name" value="MFS general substrate transporter like domains"/>
    <property type="match status" value="2"/>
</dbReference>
<feature type="region of interest" description="Disordered" evidence="6">
    <location>
        <begin position="279"/>
        <end position="324"/>
    </location>
</feature>
<feature type="transmembrane region" description="Helical" evidence="7">
    <location>
        <begin position="196"/>
        <end position="220"/>
    </location>
</feature>
<evidence type="ECO:0000256" key="5">
    <source>
        <dbReference type="ARBA" id="ARBA00023136"/>
    </source>
</evidence>
<dbReference type="SUPFAM" id="SSF103473">
    <property type="entry name" value="MFS general substrate transporter"/>
    <property type="match status" value="1"/>
</dbReference>
<dbReference type="Pfam" id="PF07690">
    <property type="entry name" value="MFS_1"/>
    <property type="match status" value="1"/>
</dbReference>
<feature type="domain" description="Major facilitator superfamily (MFS) profile" evidence="8">
    <location>
        <begin position="72"/>
        <end position="531"/>
    </location>
</feature>
<dbReference type="Proteomes" id="UP000247498">
    <property type="component" value="Unassembled WGS sequence"/>
</dbReference>
<feature type="transmembrane region" description="Helical" evidence="7">
    <location>
        <begin position="133"/>
        <end position="156"/>
    </location>
</feature>
<feature type="region of interest" description="Disordered" evidence="6">
    <location>
        <begin position="1"/>
        <end position="27"/>
    </location>
</feature>
<proteinExistence type="predicted"/>
<feature type="region of interest" description="Disordered" evidence="6">
    <location>
        <begin position="534"/>
        <end position="603"/>
    </location>
</feature>
<dbReference type="PANTHER" id="PTHR43791:SF36">
    <property type="entry name" value="TRANSPORTER, PUTATIVE (AFU_ORTHOLOGUE AFUA_6G08340)-RELATED"/>
    <property type="match status" value="1"/>
</dbReference>
<keyword evidence="3 7" id="KW-0812">Transmembrane</keyword>
<dbReference type="InterPro" id="IPR020846">
    <property type="entry name" value="MFS_dom"/>
</dbReference>
<sequence>MSPRQPREWGSWPPADPVAFSGRGAARSGASDPGGICAPAPRLHGDAAGAGLAAGEGVALARAAERAISWRVLPVLLGCVVVSFIDRTNLSFASLTMNADIGLSQAAYGLGAGAFSLGYAAGQVPSNIALVRFGAPAWLAALCVAWGVTAGAFAWVRSPAGFVALRLLLGLCEAGAIPGVWSVVGQLYPQDRTTLPLVVIESGITVSQVLGAPLAAALLAADGFAGLKGWQLVFLGEAAPALLLAAVAAVLLPANAASARFLSPQQRAALEGEIAAAQRRGGSGGNGDCGGRHRARHGGTGAGAGEAPLAGSKAAGDGGGRGAAPQLSVRTVLAAMRSRIVAYAGAWRILHDTGGSGLLFFTPLIVAALASSGGAVGQPSASVIALWSGFPYLVTSILHVLNGWHSQRTGERRLHLGLCWALGATALLAMPPAIARGPPGAPFALLVLAHVGLNAANGVQTSWVSSFFGSPEERAVGLAAYNTVAQIGGFLGPYLLGALSGDHHYGPALGVLGACLAAAAAMVLALSEPWARGGRWRAERKRTSDDGGGDESEGGVSGDGGDEEAAALLESGHGRPAPHQRGGQPPPPPQQQQQHCIQLGRVT</sequence>
<feature type="transmembrane region" description="Helical" evidence="7">
    <location>
        <begin position="383"/>
        <end position="402"/>
    </location>
</feature>
<dbReference type="InterPro" id="IPR036259">
    <property type="entry name" value="MFS_trans_sf"/>
</dbReference>
<dbReference type="InParanoid" id="A0A2V0PIE7"/>
<feature type="transmembrane region" description="Helical" evidence="7">
    <location>
        <begin position="162"/>
        <end position="184"/>
    </location>
</feature>
<feature type="transmembrane region" description="Helical" evidence="7">
    <location>
        <begin position="105"/>
        <end position="121"/>
    </location>
</feature>
<dbReference type="GO" id="GO:0022857">
    <property type="term" value="F:transmembrane transporter activity"/>
    <property type="evidence" value="ECO:0007669"/>
    <property type="project" value="InterPro"/>
</dbReference>
<dbReference type="STRING" id="307507.A0A2V0PIE7"/>
<dbReference type="AlphaFoldDB" id="A0A2V0PIE7"/>
<name>A0A2V0PIE7_9CHLO</name>
<dbReference type="EMBL" id="BDRX01000105">
    <property type="protein sequence ID" value="GBF97670.1"/>
    <property type="molecule type" value="Genomic_DNA"/>
</dbReference>
<feature type="transmembrane region" description="Helical" evidence="7">
    <location>
        <begin position="508"/>
        <end position="527"/>
    </location>
</feature>
<feature type="transmembrane region" description="Helical" evidence="7">
    <location>
        <begin position="414"/>
        <end position="435"/>
    </location>
</feature>
<comment type="subcellular location">
    <subcellularLocation>
        <location evidence="1">Membrane</location>
        <topology evidence="1">Multi-pass membrane protein</topology>
    </subcellularLocation>
</comment>
<reference evidence="9 10" key="1">
    <citation type="journal article" date="2018" name="Sci. Rep.">
        <title>Raphidocelis subcapitata (=Pseudokirchneriella subcapitata) provides an insight into genome evolution and environmental adaptations in the Sphaeropleales.</title>
        <authorList>
            <person name="Suzuki S."/>
            <person name="Yamaguchi H."/>
            <person name="Nakajima N."/>
            <person name="Kawachi M."/>
        </authorList>
    </citation>
    <scope>NUCLEOTIDE SEQUENCE [LARGE SCALE GENOMIC DNA]</scope>
    <source>
        <strain evidence="9 10">NIES-35</strain>
    </source>
</reference>
<protein>
    <recommendedName>
        <fullName evidence="8">Major facilitator superfamily (MFS) profile domain-containing protein</fullName>
    </recommendedName>
</protein>
<dbReference type="PANTHER" id="PTHR43791">
    <property type="entry name" value="PERMEASE-RELATED"/>
    <property type="match status" value="1"/>
</dbReference>
<dbReference type="OrthoDB" id="196786at2759"/>
<keyword evidence="10" id="KW-1185">Reference proteome</keyword>
<keyword evidence="4 7" id="KW-1133">Transmembrane helix</keyword>
<accession>A0A2V0PIE7</accession>
<keyword evidence="5 7" id="KW-0472">Membrane</keyword>
<evidence type="ECO:0000256" key="6">
    <source>
        <dbReference type="SAM" id="MobiDB-lite"/>
    </source>
</evidence>
<evidence type="ECO:0000256" key="3">
    <source>
        <dbReference type="ARBA" id="ARBA00022692"/>
    </source>
</evidence>
<evidence type="ECO:0000313" key="10">
    <source>
        <dbReference type="Proteomes" id="UP000247498"/>
    </source>
</evidence>
<evidence type="ECO:0000256" key="2">
    <source>
        <dbReference type="ARBA" id="ARBA00022448"/>
    </source>
</evidence>
<evidence type="ECO:0000259" key="8">
    <source>
        <dbReference type="PROSITE" id="PS50850"/>
    </source>
</evidence>
<dbReference type="InterPro" id="IPR011701">
    <property type="entry name" value="MFS"/>
</dbReference>
<feature type="compositionally biased region" description="Low complexity" evidence="6">
    <location>
        <begin position="566"/>
        <end position="583"/>
    </location>
</feature>
<evidence type="ECO:0000313" key="9">
    <source>
        <dbReference type="EMBL" id="GBF97670.1"/>
    </source>
</evidence>
<feature type="transmembrane region" description="Helical" evidence="7">
    <location>
        <begin position="232"/>
        <end position="252"/>
    </location>
</feature>